<dbReference type="AlphaFoldDB" id="A0AA97NNJ3"/>
<accession>A0AA97NNJ3</accession>
<name>A0AA97NNJ3_PYRO3</name>
<dbReference type="EMBL" id="JH793608">
    <property type="protein sequence ID" value="ELQ33370.1"/>
    <property type="molecule type" value="Genomic_DNA"/>
</dbReference>
<feature type="non-terminal residue" evidence="1">
    <location>
        <position position="1"/>
    </location>
</feature>
<proteinExistence type="predicted"/>
<evidence type="ECO:0000313" key="1">
    <source>
        <dbReference type="EMBL" id="ELQ33370.1"/>
    </source>
</evidence>
<dbReference type="Proteomes" id="UP000011086">
    <property type="component" value="Unassembled WGS sequence"/>
</dbReference>
<reference evidence="1" key="1">
    <citation type="journal article" date="2012" name="PLoS Genet.">
        <title>Comparative analysis of the genomes of two field isolates of the rice blast fungus Magnaporthe oryzae.</title>
        <authorList>
            <person name="Xue M."/>
            <person name="Yang J."/>
            <person name="Li Z."/>
            <person name="Hu S."/>
            <person name="Yao N."/>
            <person name="Dean R.A."/>
            <person name="Zhao W."/>
            <person name="Shen M."/>
            <person name="Zhang H."/>
            <person name="Li C."/>
            <person name="Liu L."/>
            <person name="Cao L."/>
            <person name="Xu X."/>
            <person name="Xing Y."/>
            <person name="Hsiang T."/>
            <person name="Zhang Z."/>
            <person name="Xu J.R."/>
            <person name="Peng Y.L."/>
        </authorList>
    </citation>
    <scope>NUCLEOTIDE SEQUENCE</scope>
    <source>
        <strain evidence="1">Y34</strain>
    </source>
</reference>
<organism evidence="1">
    <name type="scientific">Pyricularia oryzae (strain Y34)</name>
    <name type="common">Rice blast fungus</name>
    <name type="synonym">Magnaporthe oryzae</name>
    <dbReference type="NCBI Taxonomy" id="1143189"/>
    <lineage>
        <taxon>Eukaryota</taxon>
        <taxon>Fungi</taxon>
        <taxon>Dikarya</taxon>
        <taxon>Ascomycota</taxon>
        <taxon>Pezizomycotina</taxon>
        <taxon>Sordariomycetes</taxon>
        <taxon>Sordariomycetidae</taxon>
        <taxon>Magnaporthales</taxon>
        <taxon>Pyriculariaceae</taxon>
        <taxon>Pyricularia</taxon>
    </lineage>
</organism>
<gene>
    <name evidence="1" type="ORF">OOU_Y34scaffold00967g2</name>
</gene>
<sequence length="42" mass="4884">QVLYIIPVGHDINRLEVDQGIGKEHGEKKRLDRALQREIAFQ</sequence>
<protein>
    <submittedName>
        <fullName evidence="1">Uncharacterized protein</fullName>
    </submittedName>
</protein>